<evidence type="ECO:0000259" key="2">
    <source>
        <dbReference type="PROSITE" id="PS50942"/>
    </source>
</evidence>
<feature type="domain" description="ENTH" evidence="2">
    <location>
        <begin position="14"/>
        <end position="144"/>
    </location>
</feature>
<dbReference type="SUPFAM" id="SSF53098">
    <property type="entry name" value="Ribonuclease H-like"/>
    <property type="match status" value="1"/>
</dbReference>
<dbReference type="Proteomes" id="UP001235939">
    <property type="component" value="Chromosome 07"/>
</dbReference>
<protein>
    <submittedName>
        <fullName evidence="3">EPN3</fullName>
    </submittedName>
</protein>
<dbReference type="Gene3D" id="3.30.420.10">
    <property type="entry name" value="Ribonuclease H-like superfamily/Ribonuclease H"/>
    <property type="match status" value="1"/>
</dbReference>
<dbReference type="SUPFAM" id="SSF48464">
    <property type="entry name" value="ENTH/VHS domain"/>
    <property type="match status" value="2"/>
</dbReference>
<dbReference type="Gene3D" id="1.25.40.90">
    <property type="match status" value="2"/>
</dbReference>
<dbReference type="EMBL" id="CP092869">
    <property type="protein sequence ID" value="UYV70319.1"/>
    <property type="molecule type" value="Genomic_DNA"/>
</dbReference>
<evidence type="ECO:0000256" key="1">
    <source>
        <dbReference type="SAM" id="MobiDB-lite"/>
    </source>
</evidence>
<accession>A0ABY6KN84</accession>
<dbReference type="InterPro" id="IPR013809">
    <property type="entry name" value="ENTH"/>
</dbReference>
<keyword evidence="4" id="KW-1185">Reference proteome</keyword>
<dbReference type="InterPro" id="IPR008942">
    <property type="entry name" value="ENTH_VHS"/>
</dbReference>
<sequence>MRRGWTMLMERMLRRFRHLSYAESKVREATSNDPGYPPLVLMQELAQMTYNPNDLPVIIEVITARLRDIQKSWRHTYKSLVLLDYILKSGSSGVHQYCARLRFIVDDLQSTSIRGHAEPSRNIRRLAKSVLETLSTQHEAKTSPFCLPINKNSVEKILETLKIAPSRAETEDKKNSWQYTVERDNKSEKQKAVTNFFENLGEKFQESIKANDTKTKMIPFEVDQKDQRVGQIKTIRQEMHRFSRLQETSRQQGARKIQQDLLTTGHQPQQHKAVLPPPPAAKPTQHFPVDFEKAFPQKESNPPDPWSKLPDSQPKFLKHIYKGFLNSISKNPNVMSDRSGRSKLAKPLGMFTTDEQGGFEQDDGELSMFATRSLRRNVKNKLLNCTEAQVKVREATSNDPWGPCTALMGEIASMTYSVVTFLEVMPIIWKRLTDEGRNWRHVYKGLVLLEYLIKNGSEKVLHQARDKIYLIQALRNFRHTENYRDYGANIREKSRQLVALLTDEDKLKRERSHAFRVRKRLNEVPSEYHYKDYVTRFQDLRPKTKQEEDLQVQLTIEISREEARQAEHRKESSRHHKQTKYNKEAGEGCSQKPPQAWDTSFIDDQEQQLFPPMQVACPEPSAPLQEPPNPWSTENQVDEFEELARRHGPVTEQTTKDLIVFPPEGCDLEPCRDLVLFQPPNHNSRNPFTPQNHQVQEPLLKSIAKSVNRLPANSFVTVQWLPAHVGIPGNELADSPAKAGALGLPEARESTTQLDERDLLRTIKTQCLQEWKSNAAHD</sequence>
<dbReference type="PROSITE" id="PS50942">
    <property type="entry name" value="ENTH"/>
    <property type="match status" value="2"/>
</dbReference>
<dbReference type="InterPro" id="IPR012337">
    <property type="entry name" value="RNaseH-like_sf"/>
</dbReference>
<feature type="domain" description="ENTH" evidence="2">
    <location>
        <begin position="380"/>
        <end position="511"/>
    </location>
</feature>
<dbReference type="CDD" id="cd03571">
    <property type="entry name" value="ENTH"/>
    <property type="match status" value="1"/>
</dbReference>
<proteinExistence type="predicted"/>
<reference evidence="3 4" key="1">
    <citation type="submission" date="2022-01" db="EMBL/GenBank/DDBJ databases">
        <title>A chromosomal length assembly of Cordylochernes scorpioides.</title>
        <authorList>
            <person name="Zeh D."/>
            <person name="Zeh J."/>
        </authorList>
    </citation>
    <scope>NUCLEOTIDE SEQUENCE [LARGE SCALE GENOMIC DNA]</scope>
    <source>
        <strain evidence="3">IN4F17</strain>
        <tissue evidence="3">Whole Body</tissue>
    </source>
</reference>
<feature type="region of interest" description="Disordered" evidence="1">
    <location>
        <begin position="562"/>
        <end position="594"/>
    </location>
</feature>
<gene>
    <name evidence="3" type="ORF">LAZ67_7002500</name>
</gene>
<evidence type="ECO:0000313" key="3">
    <source>
        <dbReference type="EMBL" id="UYV70319.1"/>
    </source>
</evidence>
<dbReference type="SMART" id="SM00273">
    <property type="entry name" value="ENTH"/>
    <property type="match status" value="2"/>
</dbReference>
<evidence type="ECO:0000313" key="4">
    <source>
        <dbReference type="Proteomes" id="UP001235939"/>
    </source>
</evidence>
<feature type="compositionally biased region" description="Basic residues" evidence="1">
    <location>
        <begin position="571"/>
        <end position="580"/>
    </location>
</feature>
<dbReference type="Pfam" id="PF01417">
    <property type="entry name" value="ENTH"/>
    <property type="match status" value="2"/>
</dbReference>
<organism evidence="3 4">
    <name type="scientific">Cordylochernes scorpioides</name>
    <dbReference type="NCBI Taxonomy" id="51811"/>
    <lineage>
        <taxon>Eukaryota</taxon>
        <taxon>Metazoa</taxon>
        <taxon>Ecdysozoa</taxon>
        <taxon>Arthropoda</taxon>
        <taxon>Chelicerata</taxon>
        <taxon>Arachnida</taxon>
        <taxon>Pseudoscorpiones</taxon>
        <taxon>Cheliferoidea</taxon>
        <taxon>Chernetidae</taxon>
        <taxon>Cordylochernes</taxon>
    </lineage>
</organism>
<name>A0ABY6KN84_9ARAC</name>
<dbReference type="PANTHER" id="PTHR12276:SF115">
    <property type="entry name" value="FI19443P1"/>
    <property type="match status" value="1"/>
</dbReference>
<dbReference type="PANTHER" id="PTHR12276">
    <property type="entry name" value="EPSIN/ENT-RELATED"/>
    <property type="match status" value="1"/>
</dbReference>
<dbReference type="InterPro" id="IPR036397">
    <property type="entry name" value="RNaseH_sf"/>
</dbReference>